<dbReference type="InterPro" id="IPR014284">
    <property type="entry name" value="RNA_pol_sigma-70_dom"/>
</dbReference>
<keyword evidence="3" id="KW-0731">Sigma factor</keyword>
<gene>
    <name evidence="8" type="ORF">UY48_C0036G0003</name>
</gene>
<feature type="domain" description="RNA polymerase sigma factor 70 region 4 type 2" evidence="7">
    <location>
        <begin position="125"/>
        <end position="177"/>
    </location>
</feature>
<dbReference type="Proteomes" id="UP000034588">
    <property type="component" value="Unassembled WGS sequence"/>
</dbReference>
<dbReference type="GO" id="GO:0016987">
    <property type="term" value="F:sigma factor activity"/>
    <property type="evidence" value="ECO:0007669"/>
    <property type="project" value="UniProtKB-KW"/>
</dbReference>
<evidence type="ECO:0000256" key="2">
    <source>
        <dbReference type="ARBA" id="ARBA00023015"/>
    </source>
</evidence>
<name>A0A0G1VVG7_9BACT</name>
<keyword evidence="2" id="KW-0805">Transcription regulation</keyword>
<comment type="similarity">
    <text evidence="1">Belongs to the sigma-70 factor family. ECF subfamily.</text>
</comment>
<dbReference type="InterPro" id="IPR036388">
    <property type="entry name" value="WH-like_DNA-bd_sf"/>
</dbReference>
<protein>
    <submittedName>
        <fullName evidence="8">RNA polymerase, sigma-24 subunit, ECF subfamily</fullName>
    </submittedName>
</protein>
<evidence type="ECO:0000313" key="8">
    <source>
        <dbReference type="EMBL" id="KKW10466.1"/>
    </source>
</evidence>
<dbReference type="NCBIfam" id="TIGR02937">
    <property type="entry name" value="sigma70-ECF"/>
    <property type="match status" value="1"/>
</dbReference>
<dbReference type="InterPro" id="IPR039425">
    <property type="entry name" value="RNA_pol_sigma-70-like"/>
</dbReference>
<dbReference type="InterPro" id="IPR013325">
    <property type="entry name" value="RNA_pol_sigma_r2"/>
</dbReference>
<dbReference type="EMBL" id="LCQD01000036">
    <property type="protein sequence ID" value="KKW10466.1"/>
    <property type="molecule type" value="Genomic_DNA"/>
</dbReference>
<dbReference type="Gene3D" id="1.10.1740.10">
    <property type="match status" value="1"/>
</dbReference>
<dbReference type="PANTHER" id="PTHR43133">
    <property type="entry name" value="RNA POLYMERASE ECF-TYPE SIGMA FACTO"/>
    <property type="match status" value="1"/>
</dbReference>
<accession>A0A0G1VVG7</accession>
<dbReference type="GO" id="GO:0006352">
    <property type="term" value="P:DNA-templated transcription initiation"/>
    <property type="evidence" value="ECO:0007669"/>
    <property type="project" value="InterPro"/>
</dbReference>
<dbReference type="InterPro" id="IPR007627">
    <property type="entry name" value="RNA_pol_sigma70_r2"/>
</dbReference>
<reference evidence="8 9" key="1">
    <citation type="journal article" date="2015" name="Nature">
        <title>rRNA introns, odd ribosomes, and small enigmatic genomes across a large radiation of phyla.</title>
        <authorList>
            <person name="Brown C.T."/>
            <person name="Hug L.A."/>
            <person name="Thomas B.C."/>
            <person name="Sharon I."/>
            <person name="Castelle C.J."/>
            <person name="Singh A."/>
            <person name="Wilkins M.J."/>
            <person name="Williams K.H."/>
            <person name="Banfield J.F."/>
        </authorList>
    </citation>
    <scope>NUCLEOTIDE SEQUENCE [LARGE SCALE GENOMIC DNA]</scope>
</reference>
<dbReference type="InterPro" id="IPR013249">
    <property type="entry name" value="RNA_pol_sigma70_r4_t2"/>
</dbReference>
<comment type="caution">
    <text evidence="8">The sequence shown here is derived from an EMBL/GenBank/DDBJ whole genome shotgun (WGS) entry which is preliminary data.</text>
</comment>
<dbReference type="SUPFAM" id="SSF88659">
    <property type="entry name" value="Sigma3 and sigma4 domains of RNA polymerase sigma factors"/>
    <property type="match status" value="1"/>
</dbReference>
<dbReference type="CDD" id="cd06171">
    <property type="entry name" value="Sigma70_r4"/>
    <property type="match status" value="1"/>
</dbReference>
<evidence type="ECO:0000256" key="4">
    <source>
        <dbReference type="ARBA" id="ARBA00023125"/>
    </source>
</evidence>
<dbReference type="Pfam" id="PF04542">
    <property type="entry name" value="Sigma70_r2"/>
    <property type="match status" value="1"/>
</dbReference>
<keyword evidence="4" id="KW-0238">DNA-binding</keyword>
<evidence type="ECO:0000256" key="5">
    <source>
        <dbReference type="ARBA" id="ARBA00023163"/>
    </source>
</evidence>
<evidence type="ECO:0000259" key="7">
    <source>
        <dbReference type="Pfam" id="PF08281"/>
    </source>
</evidence>
<evidence type="ECO:0000256" key="1">
    <source>
        <dbReference type="ARBA" id="ARBA00010641"/>
    </source>
</evidence>
<feature type="domain" description="RNA polymerase sigma-70 region 2" evidence="6">
    <location>
        <begin position="27"/>
        <end position="94"/>
    </location>
</feature>
<dbReference type="Pfam" id="PF08281">
    <property type="entry name" value="Sigma70_r4_2"/>
    <property type="match status" value="1"/>
</dbReference>
<organism evidence="8 9">
    <name type="scientific">Candidatus Gottesmanbacteria bacterium GW2011_GWB1_49_7</name>
    <dbReference type="NCBI Taxonomy" id="1618448"/>
    <lineage>
        <taxon>Bacteria</taxon>
        <taxon>Candidatus Gottesmaniibacteriota</taxon>
    </lineage>
</organism>
<dbReference type="PANTHER" id="PTHR43133:SF8">
    <property type="entry name" value="RNA POLYMERASE SIGMA FACTOR HI_1459-RELATED"/>
    <property type="match status" value="1"/>
</dbReference>
<sequence>MDLKEEEKLVRAAQQVKSGPNAPFGELYQNYTLRVRKFFLKRMADENLADDLSSKTFEKALHGLDKFQWQGVPFSAWLFRIARNVLFDHLRAEKDKKRVSLENVPTLKGDMPTQFEELEQLQENELLWQALAKLPGREKEIVYLKFYEGHTNRVIAEITKLSETNVGTILYRTLRKLREDLKNL</sequence>
<dbReference type="InterPro" id="IPR013324">
    <property type="entry name" value="RNA_pol_sigma_r3/r4-like"/>
</dbReference>
<dbReference type="SUPFAM" id="SSF88946">
    <property type="entry name" value="Sigma2 domain of RNA polymerase sigma factors"/>
    <property type="match status" value="1"/>
</dbReference>
<evidence type="ECO:0000313" key="9">
    <source>
        <dbReference type="Proteomes" id="UP000034588"/>
    </source>
</evidence>
<evidence type="ECO:0000259" key="6">
    <source>
        <dbReference type="Pfam" id="PF04542"/>
    </source>
</evidence>
<evidence type="ECO:0000256" key="3">
    <source>
        <dbReference type="ARBA" id="ARBA00023082"/>
    </source>
</evidence>
<dbReference type="AlphaFoldDB" id="A0A0G1VVG7"/>
<dbReference type="GO" id="GO:0003677">
    <property type="term" value="F:DNA binding"/>
    <property type="evidence" value="ECO:0007669"/>
    <property type="project" value="UniProtKB-KW"/>
</dbReference>
<keyword evidence="5" id="KW-0804">Transcription</keyword>
<dbReference type="Gene3D" id="1.10.10.10">
    <property type="entry name" value="Winged helix-like DNA-binding domain superfamily/Winged helix DNA-binding domain"/>
    <property type="match status" value="1"/>
</dbReference>
<proteinExistence type="inferred from homology"/>